<keyword evidence="1" id="KW-0677">Repeat</keyword>
<name>A0A8X6J2Z2_NEPPI</name>
<dbReference type="InterPro" id="IPR003960">
    <property type="entry name" value="ATPase_AAA_CS"/>
</dbReference>
<feature type="compositionally biased region" description="Polar residues" evidence="4">
    <location>
        <begin position="195"/>
        <end position="207"/>
    </location>
</feature>
<reference evidence="6" key="1">
    <citation type="submission" date="2020-08" db="EMBL/GenBank/DDBJ databases">
        <title>Multicomponent nature underlies the extraordinary mechanical properties of spider dragline silk.</title>
        <authorList>
            <person name="Kono N."/>
            <person name="Nakamura H."/>
            <person name="Mori M."/>
            <person name="Yoshida Y."/>
            <person name="Ohtoshi R."/>
            <person name="Malay A.D."/>
            <person name="Moran D.A.P."/>
            <person name="Tomita M."/>
            <person name="Numata K."/>
            <person name="Arakawa K."/>
        </authorList>
    </citation>
    <scope>NUCLEOTIDE SEQUENCE</scope>
</reference>
<feature type="region of interest" description="Disordered" evidence="4">
    <location>
        <begin position="195"/>
        <end position="223"/>
    </location>
</feature>
<dbReference type="InterPro" id="IPR041569">
    <property type="entry name" value="AAA_lid_3"/>
</dbReference>
<gene>
    <name evidence="6" type="primary">SPATA5</name>
    <name evidence="6" type="ORF">NPIL_414901</name>
</gene>
<dbReference type="GO" id="GO:0005737">
    <property type="term" value="C:cytoplasm"/>
    <property type="evidence" value="ECO:0007669"/>
    <property type="project" value="TreeGrafter"/>
</dbReference>
<dbReference type="PANTHER" id="PTHR23077">
    <property type="entry name" value="AAA-FAMILY ATPASE"/>
    <property type="match status" value="1"/>
</dbReference>
<keyword evidence="7" id="KW-1185">Reference proteome</keyword>
<evidence type="ECO:0000256" key="4">
    <source>
        <dbReference type="SAM" id="MobiDB-lite"/>
    </source>
</evidence>
<comment type="caution">
    <text evidence="6">The sequence shown here is derived from an EMBL/GenBank/DDBJ whole genome shotgun (WGS) entry which is preliminary data.</text>
</comment>
<accession>A0A8X6J2Z2</accession>
<dbReference type="PANTHER" id="PTHR23077:SF27">
    <property type="entry name" value="ATPASE FAMILY GENE 2 PROTEIN HOMOLOG A"/>
    <property type="match status" value="1"/>
</dbReference>
<dbReference type="InterPro" id="IPR003959">
    <property type="entry name" value="ATPase_AAA_core"/>
</dbReference>
<dbReference type="SUPFAM" id="SSF52540">
    <property type="entry name" value="P-loop containing nucleoside triphosphate hydrolases"/>
    <property type="match status" value="2"/>
</dbReference>
<evidence type="ECO:0000256" key="1">
    <source>
        <dbReference type="ARBA" id="ARBA00022737"/>
    </source>
</evidence>
<protein>
    <submittedName>
        <fullName evidence="6">ATPase family protein 2 homolog</fullName>
    </submittedName>
</protein>
<dbReference type="AlphaFoldDB" id="A0A8X6J2Z2"/>
<dbReference type="Pfam" id="PF17862">
    <property type="entry name" value="AAA_lid_3"/>
    <property type="match status" value="1"/>
</dbReference>
<evidence type="ECO:0000313" key="6">
    <source>
        <dbReference type="EMBL" id="GFS29648.1"/>
    </source>
</evidence>
<feature type="domain" description="AAA+ ATPase" evidence="5">
    <location>
        <begin position="511"/>
        <end position="650"/>
    </location>
</feature>
<dbReference type="InterPro" id="IPR003593">
    <property type="entry name" value="AAA+_ATPase"/>
</dbReference>
<evidence type="ECO:0000259" key="5">
    <source>
        <dbReference type="SMART" id="SM00382"/>
    </source>
</evidence>
<dbReference type="Pfam" id="PF00004">
    <property type="entry name" value="AAA"/>
    <property type="match status" value="2"/>
</dbReference>
<dbReference type="Proteomes" id="UP000887013">
    <property type="component" value="Unassembled WGS sequence"/>
</dbReference>
<dbReference type="EMBL" id="BMAW01041576">
    <property type="protein sequence ID" value="GFS29648.1"/>
    <property type="molecule type" value="Genomic_DNA"/>
</dbReference>
<evidence type="ECO:0000313" key="7">
    <source>
        <dbReference type="Proteomes" id="UP000887013"/>
    </source>
</evidence>
<proteinExistence type="predicted"/>
<dbReference type="InterPro" id="IPR027417">
    <property type="entry name" value="P-loop_NTPase"/>
</dbReference>
<organism evidence="6 7">
    <name type="scientific">Nephila pilipes</name>
    <name type="common">Giant wood spider</name>
    <name type="synonym">Nephila maculata</name>
    <dbReference type="NCBI Taxonomy" id="299642"/>
    <lineage>
        <taxon>Eukaryota</taxon>
        <taxon>Metazoa</taxon>
        <taxon>Ecdysozoa</taxon>
        <taxon>Arthropoda</taxon>
        <taxon>Chelicerata</taxon>
        <taxon>Arachnida</taxon>
        <taxon>Araneae</taxon>
        <taxon>Araneomorphae</taxon>
        <taxon>Entelegynae</taxon>
        <taxon>Araneoidea</taxon>
        <taxon>Nephilidae</taxon>
        <taxon>Nephila</taxon>
    </lineage>
</organism>
<dbReference type="SMART" id="SM00382">
    <property type="entry name" value="AAA"/>
    <property type="match status" value="2"/>
</dbReference>
<dbReference type="GO" id="GO:0005524">
    <property type="term" value="F:ATP binding"/>
    <property type="evidence" value="ECO:0007669"/>
    <property type="project" value="UniProtKB-KW"/>
</dbReference>
<dbReference type="CDD" id="cd19511">
    <property type="entry name" value="RecA-like_CDC48_r2-like"/>
    <property type="match status" value="1"/>
</dbReference>
<evidence type="ECO:0000256" key="2">
    <source>
        <dbReference type="ARBA" id="ARBA00022741"/>
    </source>
</evidence>
<feature type="domain" description="AAA+ ATPase" evidence="5">
    <location>
        <begin position="263"/>
        <end position="388"/>
    </location>
</feature>
<evidence type="ECO:0000256" key="3">
    <source>
        <dbReference type="ARBA" id="ARBA00022840"/>
    </source>
</evidence>
<dbReference type="PROSITE" id="PS00674">
    <property type="entry name" value="AAA"/>
    <property type="match status" value="1"/>
</dbReference>
<keyword evidence="3" id="KW-0067">ATP-binding</keyword>
<dbReference type="OrthoDB" id="27435at2759"/>
<dbReference type="Gene3D" id="1.10.8.60">
    <property type="match status" value="2"/>
</dbReference>
<dbReference type="FunFam" id="3.40.50.300:FF:000018">
    <property type="entry name" value="Cell division control 48"/>
    <property type="match status" value="1"/>
</dbReference>
<keyword evidence="2" id="KW-0547">Nucleotide-binding</keyword>
<dbReference type="GO" id="GO:0016887">
    <property type="term" value="F:ATP hydrolysis activity"/>
    <property type="evidence" value="ECO:0007669"/>
    <property type="project" value="InterPro"/>
</dbReference>
<sequence length="744" mass="83819">MAAKTINPIRWESDRNAFPPEVRRIVFLSSSKMKEFQLKTGLPLLLTSVNGEFLLKSWPSESLEGLSAALPALSLFKHYTSSELTVEPFEGHVYDADKVILFPVKYRAFMDSDAFIADLKRKLDQVYVKEGMILHLEYRGYPFCVKIQTIFSSTVDEKELEEENESISPASCSLSLLEESFNKKCNITETFKFQSSTPISSPKTQSENKARNPQLPDFPSDVPKELKSRKLTFKIEDFGGQDEQIKNIKLSINHVLNKDSFLLPRGILIIGPSGTGKSMLIEALQEEYGYQLSTYNIKKLILAQGGGCIKKTCKEILNNAPSLVLIDDIDKLCKYGDQQIKLSSIIYNLLNSSIDIVVIATCRNDVSVPANLRKHGLLDSEIRLTVPSSISRQQILKNILKMYENDLTDNQMIEISQMAHGFTGGDLNRLCMEASLKKVEENSSEKRITFFDLQKSFKSVKPTSVTEFNFEVPNIKWIDIGGMEEVKNAVKEMVDWPLKYPEKLKRFKIIPPRGILMYGPPGCCKTMIAKALASESQLNFINIKSSQIFNMYVGESEKSVSDIFKKARAAAPCILFFDEIDSLVPIRGSSTGNSNVTDRVVTQILIEIDGIDVLQQGVCVIAATNRPDRIDPSLLRPGRLDRLIYVPLPDAHTRKQIFQVILGKKPLSQDIDLQYLVDETKNYTGAEISAICDEASMIALKEEISSSISTVNMKHFLKALTYVQPRTTAEMLKVFENYHKKFKL</sequence>
<dbReference type="InterPro" id="IPR050168">
    <property type="entry name" value="AAA_ATPase_domain"/>
</dbReference>
<dbReference type="Gene3D" id="3.40.50.300">
    <property type="entry name" value="P-loop containing nucleotide triphosphate hydrolases"/>
    <property type="match status" value="2"/>
</dbReference>